<feature type="transmembrane region" description="Helical" evidence="1">
    <location>
        <begin position="985"/>
        <end position="1008"/>
    </location>
</feature>
<dbReference type="PROSITE" id="PS51419">
    <property type="entry name" value="RAB"/>
    <property type="match status" value="1"/>
</dbReference>
<dbReference type="SMART" id="SM00175">
    <property type="entry name" value="RAB"/>
    <property type="match status" value="1"/>
</dbReference>
<dbReference type="PANTHER" id="PTHR35043">
    <property type="entry name" value="TRANSCRIPTION FACTOR DOMAIN-CONTAINING PROTEIN"/>
    <property type="match status" value="1"/>
</dbReference>
<name>A0A8H5FS75_9AGAR</name>
<keyword evidence="3" id="KW-1185">Reference proteome</keyword>
<evidence type="ECO:0000256" key="1">
    <source>
        <dbReference type="SAM" id="Phobius"/>
    </source>
</evidence>
<dbReference type="Gene3D" id="3.40.50.300">
    <property type="entry name" value="P-loop containing nucleotide triphosphate hydrolases"/>
    <property type="match status" value="1"/>
</dbReference>
<feature type="transmembrane region" description="Helical" evidence="1">
    <location>
        <begin position="690"/>
        <end position="710"/>
    </location>
</feature>
<evidence type="ECO:0000313" key="3">
    <source>
        <dbReference type="Proteomes" id="UP000559256"/>
    </source>
</evidence>
<reference evidence="2 3" key="1">
    <citation type="journal article" date="2020" name="ISME J.">
        <title>Uncovering the hidden diversity of litter-decomposition mechanisms in mushroom-forming fungi.</title>
        <authorList>
            <person name="Floudas D."/>
            <person name="Bentzer J."/>
            <person name="Ahren D."/>
            <person name="Johansson T."/>
            <person name="Persson P."/>
            <person name="Tunlid A."/>
        </authorList>
    </citation>
    <scope>NUCLEOTIDE SEQUENCE [LARGE SCALE GENOMIC DNA]</scope>
    <source>
        <strain evidence="2 3">CBS 291.85</strain>
    </source>
</reference>
<feature type="transmembrane region" description="Helical" evidence="1">
    <location>
        <begin position="1128"/>
        <end position="1149"/>
    </location>
</feature>
<dbReference type="InterPro" id="IPR027417">
    <property type="entry name" value="P-loop_NTPase"/>
</dbReference>
<comment type="caution">
    <text evidence="2">The sequence shown here is derived from an EMBL/GenBank/DDBJ whole genome shotgun (WGS) entry which is preliminary data.</text>
</comment>
<feature type="transmembrane region" description="Helical" evidence="1">
    <location>
        <begin position="653"/>
        <end position="669"/>
    </location>
</feature>
<dbReference type="SMART" id="SM00173">
    <property type="entry name" value="RAS"/>
    <property type="match status" value="1"/>
</dbReference>
<dbReference type="GO" id="GO:0005525">
    <property type="term" value="F:GTP binding"/>
    <property type="evidence" value="ECO:0007669"/>
    <property type="project" value="InterPro"/>
</dbReference>
<protein>
    <submittedName>
        <fullName evidence="2">Uncharacterized protein</fullName>
    </submittedName>
</protein>
<dbReference type="Proteomes" id="UP000559256">
    <property type="component" value="Unassembled WGS sequence"/>
</dbReference>
<dbReference type="GO" id="GO:0003924">
    <property type="term" value="F:GTPase activity"/>
    <property type="evidence" value="ECO:0007669"/>
    <property type="project" value="InterPro"/>
</dbReference>
<keyword evidence="1" id="KW-0472">Membrane</keyword>
<keyword evidence="1" id="KW-1133">Transmembrane helix</keyword>
<feature type="transmembrane region" description="Helical" evidence="1">
    <location>
        <begin position="1251"/>
        <end position="1270"/>
    </location>
</feature>
<proteinExistence type="predicted"/>
<dbReference type="EMBL" id="JAACJM010000096">
    <property type="protein sequence ID" value="KAF5347159.1"/>
    <property type="molecule type" value="Genomic_DNA"/>
</dbReference>
<dbReference type="PRINTS" id="PR00449">
    <property type="entry name" value="RASTRNSFRMNG"/>
</dbReference>
<feature type="transmembrane region" description="Helical" evidence="1">
    <location>
        <begin position="809"/>
        <end position="827"/>
    </location>
</feature>
<feature type="transmembrane region" description="Helical" evidence="1">
    <location>
        <begin position="527"/>
        <end position="547"/>
    </location>
</feature>
<gene>
    <name evidence="2" type="ORF">D9758_011042</name>
</gene>
<dbReference type="SUPFAM" id="SSF52540">
    <property type="entry name" value="P-loop containing nucleoside triphosphate hydrolases"/>
    <property type="match status" value="1"/>
</dbReference>
<accession>A0A8H5FS75</accession>
<dbReference type="PANTHER" id="PTHR35043:SF7">
    <property type="entry name" value="TRANSCRIPTION FACTOR DOMAIN-CONTAINING PROTEIN"/>
    <property type="match status" value="1"/>
</dbReference>
<dbReference type="InterPro" id="IPR001806">
    <property type="entry name" value="Small_GTPase"/>
</dbReference>
<evidence type="ECO:0000313" key="2">
    <source>
        <dbReference type="EMBL" id="KAF5347159.1"/>
    </source>
</evidence>
<keyword evidence="1" id="KW-0812">Transmembrane</keyword>
<sequence length="1366" mass="155373">MAEQPLPTLSPCVDVKLKCSGAPSYNSARETLLQNEGRPANLEIETVRPLHPEELTTVSLAASSVRRLILDTSCCWLAPTLFGQLLFRFAHLREFEYRVDGDTRMAISRTLDDVLKYWTLPPVTRYGEEILWESWRFQNITSLTMTHMERGVCPSYPRLWQMLCQCSDTLVYFEYQGYCPAYPGPSPVHQEPRMLYPFCRLETLKLGIVDDILPLAKLFAGRALFLKHLIIRNLIYAPETFIERHYQETQEQMTTTSSLFSAFLWWDGPRIRFSFPQLESLHLIGIDDGCDTDIIDAFIHGSPVLRSVTLFAICGVEAEPRSPIYDSFFEHEDDNPKYDIPPSFPNLEELTVSHGHYAVRRWLKRRLLARYPPLKKLVITTSCYTAYEDKVKDPLTSILVWTVKDAVVISDPVMKEYTDSTMERVLVKDGNELETYVSESVVKILVGNKVDKEFSRQVPTAEAQAFAERMSSLFIETSAKTSVNVKEAFQEVVERILDTPELWEGAAGAKCIARANQRIAITQLETLTIAFAAMNFAIYALWWRLLWRHRRRSCSTKQTKSQEGAIEGVFSRSWSCHNNWIPSRCRLPRFPMRSSALQMTGFSVCCFLLTACAAPRPSKDYGEAAGVIADYESTIFCRDTGDDSDDKRPIQDIVWSCLATIFACTWVSIHPNIPPIDEGLVKRFLRRVGITLLALIAPELVVIWALRQWLVSRQLAKEYADLSWEQVHGFFALMGGFMFYDKHGRPRHVLYPQRLRLFRNRSELEVTAREIWDRSKGDGLSKSLAVLQTTWFILQCIARAYQRVAITQLETLTVAFAAMNLVIYALWWNKPLGVERPIRVASDGSESGILRSDAFKQRTTSHYWGPLRWVYYGLGLHLVERIILGTDDSGFPAVDNDDMIPRIFGPDPRAFTSEVSTTCHPRDLHVPMFYTGWLSPRPPPREGRKHFALFTDSPPLFVAPVAVGFGAIHCIAWHSVFSTDLEQRLWHVSTIVIIAAPVLPLAVLHIVWLFCADVGFYVSSSTCHALPLISTALRDIITTGHLQIVASYLPHVIPTMADNTINVHREVAGVNCNCQSIVLSRDSGDDSDDKRSIQDIVWSCLATIFACTWVSIHPNIPPLSEGHIKRFFRRVGITALALIAPELIVIWALRQWKSSRQIAREHADLGWKQVHGFFAIMGGFMIYDEHGPLRVLYPHRLSMFRQSPTLRISAEEIWDRSKGDVLAKGLVVFQTMWFILQCIARKFQGLAITQLEALTIAFAVLNFVIYALWWNKPLGVEHPVHVASAESPDQEFLRLPTFQQDTPRAYRRLASRPFWLLARLIQGGADDDAISTKDSDLISRSIEFRPGSWLESTSQTTPLSNLSTLH</sequence>
<dbReference type="Pfam" id="PF00071">
    <property type="entry name" value="Ras"/>
    <property type="match status" value="1"/>
</dbReference>
<dbReference type="OrthoDB" id="3061561at2759"/>
<organism evidence="2 3">
    <name type="scientific">Tetrapyrgos nigripes</name>
    <dbReference type="NCBI Taxonomy" id="182062"/>
    <lineage>
        <taxon>Eukaryota</taxon>
        <taxon>Fungi</taxon>
        <taxon>Dikarya</taxon>
        <taxon>Basidiomycota</taxon>
        <taxon>Agaricomycotina</taxon>
        <taxon>Agaricomycetes</taxon>
        <taxon>Agaricomycetidae</taxon>
        <taxon>Agaricales</taxon>
        <taxon>Marasmiineae</taxon>
        <taxon>Marasmiaceae</taxon>
        <taxon>Tetrapyrgos</taxon>
    </lineage>
</organism>
<feature type="transmembrane region" description="Helical" evidence="1">
    <location>
        <begin position="956"/>
        <end position="973"/>
    </location>
</feature>